<accession>A0A200QID8</accession>
<protein>
    <submittedName>
        <fullName evidence="1">Uncharacterized protein</fullName>
    </submittedName>
</protein>
<organism evidence="1 2">
    <name type="scientific">Macleaya cordata</name>
    <name type="common">Five-seeded plume-poppy</name>
    <name type="synonym">Bocconia cordata</name>
    <dbReference type="NCBI Taxonomy" id="56857"/>
    <lineage>
        <taxon>Eukaryota</taxon>
        <taxon>Viridiplantae</taxon>
        <taxon>Streptophyta</taxon>
        <taxon>Embryophyta</taxon>
        <taxon>Tracheophyta</taxon>
        <taxon>Spermatophyta</taxon>
        <taxon>Magnoliopsida</taxon>
        <taxon>Ranunculales</taxon>
        <taxon>Papaveraceae</taxon>
        <taxon>Papaveroideae</taxon>
        <taxon>Macleaya</taxon>
    </lineage>
</organism>
<dbReference type="Proteomes" id="UP000195402">
    <property type="component" value="Unassembled WGS sequence"/>
</dbReference>
<name>A0A200QID8_MACCD</name>
<keyword evidence="2" id="KW-1185">Reference proteome</keyword>
<evidence type="ECO:0000313" key="2">
    <source>
        <dbReference type="Proteomes" id="UP000195402"/>
    </source>
</evidence>
<dbReference type="AlphaFoldDB" id="A0A200QID8"/>
<evidence type="ECO:0000313" key="1">
    <source>
        <dbReference type="EMBL" id="OVA10256.1"/>
    </source>
</evidence>
<sequence length="83" mass="9463">MEILIWNWITHYITLVVRLTAERGGWHSAANQIKFKAVLSSALVHGGGNLKDFVDTTNMPSLCMWEKRCEVTRSHILKLVNVI</sequence>
<reference evidence="1 2" key="1">
    <citation type="journal article" date="2017" name="Mol. Plant">
        <title>The Genome of Medicinal Plant Macleaya cordata Provides New Insights into Benzylisoquinoline Alkaloids Metabolism.</title>
        <authorList>
            <person name="Liu X."/>
            <person name="Liu Y."/>
            <person name="Huang P."/>
            <person name="Ma Y."/>
            <person name="Qing Z."/>
            <person name="Tang Q."/>
            <person name="Cao H."/>
            <person name="Cheng P."/>
            <person name="Zheng Y."/>
            <person name="Yuan Z."/>
            <person name="Zhou Y."/>
            <person name="Liu J."/>
            <person name="Tang Z."/>
            <person name="Zhuo Y."/>
            <person name="Zhang Y."/>
            <person name="Yu L."/>
            <person name="Huang J."/>
            <person name="Yang P."/>
            <person name="Peng Q."/>
            <person name="Zhang J."/>
            <person name="Jiang W."/>
            <person name="Zhang Z."/>
            <person name="Lin K."/>
            <person name="Ro D.K."/>
            <person name="Chen X."/>
            <person name="Xiong X."/>
            <person name="Shang Y."/>
            <person name="Huang S."/>
            <person name="Zeng J."/>
        </authorList>
    </citation>
    <scope>NUCLEOTIDE SEQUENCE [LARGE SCALE GENOMIC DNA]</scope>
    <source>
        <strain evidence="2">cv. BLH2017</strain>
        <tissue evidence="1">Root</tissue>
    </source>
</reference>
<comment type="caution">
    <text evidence="1">The sequence shown here is derived from an EMBL/GenBank/DDBJ whole genome shotgun (WGS) entry which is preliminary data.</text>
</comment>
<dbReference type="EMBL" id="MVGT01002023">
    <property type="protein sequence ID" value="OVA10256.1"/>
    <property type="molecule type" value="Genomic_DNA"/>
</dbReference>
<proteinExistence type="predicted"/>
<gene>
    <name evidence="1" type="ORF">BVC80_1173g25</name>
</gene>
<dbReference type="InParanoid" id="A0A200QID8"/>